<dbReference type="STRING" id="1458426.SMCB_1845"/>
<evidence type="ECO:0000313" key="2">
    <source>
        <dbReference type="EMBL" id="BAO84073.1"/>
    </source>
</evidence>
<dbReference type="CDD" id="cd06260">
    <property type="entry name" value="DUF820-like"/>
    <property type="match status" value="1"/>
</dbReference>
<evidence type="ECO:0000259" key="1">
    <source>
        <dbReference type="Pfam" id="PF05685"/>
    </source>
</evidence>
<sequence length="202" mass="22137">MAHKPPALAHNAPMSALEKTPFTGADYLLWEREQPLKHEFVRGEVFAMAGASDAHVTISGNVFARLRQHLRASPCRAYISDMKLQIAAADAYVYPDVFVTCSGADAARSDAKAEPLLVIEVLSPSTAAYDRGLKFAFYRSLNSLREYVLIDPEHPSVDVFRRNEAGLWVLHPCGPGQTVQLESVGLELTLEQVYEDAAPPAA</sequence>
<dbReference type="HOGENOM" id="CLU_076312_6_2_4"/>
<dbReference type="InterPro" id="IPR012296">
    <property type="entry name" value="Nuclease_put_TT1808"/>
</dbReference>
<evidence type="ECO:0000313" key="3">
    <source>
        <dbReference type="Proteomes" id="UP000066014"/>
    </source>
</evidence>
<accession>A0A060NWZ2</accession>
<dbReference type="Proteomes" id="UP000066014">
    <property type="component" value="Chromosome"/>
</dbReference>
<dbReference type="EMBL" id="AP014569">
    <property type="protein sequence ID" value="BAO84073.1"/>
    <property type="molecule type" value="Genomic_DNA"/>
</dbReference>
<dbReference type="Gene3D" id="3.90.1570.10">
    <property type="entry name" value="tt1808, chain A"/>
    <property type="match status" value="1"/>
</dbReference>
<dbReference type="InterPro" id="IPR011335">
    <property type="entry name" value="Restrct_endonuc-II-like"/>
</dbReference>
<organism evidence="2 3">
    <name type="scientific">Serpentinimonas maccroryi</name>
    <dbReference type="NCBI Taxonomy" id="1458426"/>
    <lineage>
        <taxon>Bacteria</taxon>
        <taxon>Pseudomonadati</taxon>
        <taxon>Pseudomonadota</taxon>
        <taxon>Betaproteobacteria</taxon>
        <taxon>Burkholderiales</taxon>
        <taxon>Comamonadaceae</taxon>
        <taxon>Serpentinimonas</taxon>
    </lineage>
</organism>
<dbReference type="AlphaFoldDB" id="A0A060NWZ2"/>
<dbReference type="PANTHER" id="PTHR36558">
    <property type="entry name" value="GLR1098 PROTEIN"/>
    <property type="match status" value="1"/>
</dbReference>
<gene>
    <name evidence="2" type="ORF">SMCB_1845</name>
</gene>
<protein>
    <submittedName>
        <fullName evidence="2">Uncharacterized protein conserved in cyanobacteria</fullName>
    </submittedName>
</protein>
<proteinExistence type="predicted"/>
<dbReference type="KEGG" id="cbab:SMCB_1845"/>
<dbReference type="InterPro" id="IPR008538">
    <property type="entry name" value="Uma2"/>
</dbReference>
<reference evidence="2 3" key="1">
    <citation type="journal article" date="2014" name="Nat. Commun.">
        <title>Physiological and genomic features of highly alkaliphilic hydrogen-utilizing Betaproteobacteria from a continental serpentinizing site.</title>
        <authorList>
            <person name="Suzuki S."/>
            <person name="Kuenen J.G."/>
            <person name="Schipper K."/>
            <person name="van der Velde S."/>
            <person name="Ishii S."/>
            <person name="Wu A."/>
            <person name="Sorokin D.Y."/>
            <person name="Tenney A."/>
            <person name="Meng X.Y."/>
            <person name="Morrill P.L."/>
            <person name="Kamagata Y."/>
            <person name="Muyzer G."/>
            <person name="Nealson K.H."/>
        </authorList>
    </citation>
    <scope>NUCLEOTIDE SEQUENCE [LARGE SCALE GENOMIC DNA]</scope>
    <source>
        <strain evidence="2 3">B1</strain>
    </source>
</reference>
<dbReference type="Pfam" id="PF05685">
    <property type="entry name" value="Uma2"/>
    <property type="match status" value="1"/>
</dbReference>
<keyword evidence="3" id="KW-1185">Reference proteome</keyword>
<feature type="domain" description="Putative restriction endonuclease" evidence="1">
    <location>
        <begin position="26"/>
        <end position="190"/>
    </location>
</feature>
<name>A0A060NWZ2_9BURK</name>
<dbReference type="SUPFAM" id="SSF52980">
    <property type="entry name" value="Restriction endonuclease-like"/>
    <property type="match status" value="1"/>
</dbReference>
<dbReference type="PANTHER" id="PTHR36558:SF1">
    <property type="entry name" value="RESTRICTION ENDONUCLEASE DOMAIN-CONTAINING PROTEIN-RELATED"/>
    <property type="match status" value="1"/>
</dbReference>